<sequence>MKRNIFLIISALVFLAAVITTALPQGEPKTNETEAESGHHFTDLKNKIKGWFDPEEDDDKVDK</sequence>
<organism evidence="2 3">
    <name type="scientific">Funneliformis caledonium</name>
    <dbReference type="NCBI Taxonomy" id="1117310"/>
    <lineage>
        <taxon>Eukaryota</taxon>
        <taxon>Fungi</taxon>
        <taxon>Fungi incertae sedis</taxon>
        <taxon>Mucoromycota</taxon>
        <taxon>Glomeromycotina</taxon>
        <taxon>Glomeromycetes</taxon>
        <taxon>Glomerales</taxon>
        <taxon>Glomeraceae</taxon>
        <taxon>Funneliformis</taxon>
    </lineage>
</organism>
<dbReference type="EMBL" id="CAJVPQ010000580">
    <property type="protein sequence ID" value="CAG8493896.1"/>
    <property type="molecule type" value="Genomic_DNA"/>
</dbReference>
<evidence type="ECO:0000313" key="3">
    <source>
        <dbReference type="Proteomes" id="UP000789570"/>
    </source>
</evidence>
<evidence type="ECO:0000256" key="1">
    <source>
        <dbReference type="SAM" id="SignalP"/>
    </source>
</evidence>
<proteinExistence type="predicted"/>
<comment type="caution">
    <text evidence="2">The sequence shown here is derived from an EMBL/GenBank/DDBJ whole genome shotgun (WGS) entry which is preliminary data.</text>
</comment>
<feature type="signal peptide" evidence="1">
    <location>
        <begin position="1"/>
        <end position="22"/>
    </location>
</feature>
<gene>
    <name evidence="2" type="ORF">FCALED_LOCUS3356</name>
</gene>
<keyword evidence="3" id="KW-1185">Reference proteome</keyword>
<keyword evidence="1" id="KW-0732">Signal</keyword>
<protein>
    <submittedName>
        <fullName evidence="2">12051_t:CDS:1</fullName>
    </submittedName>
</protein>
<dbReference type="Proteomes" id="UP000789570">
    <property type="component" value="Unassembled WGS sequence"/>
</dbReference>
<name>A0A9N8WR95_9GLOM</name>
<accession>A0A9N8WR95</accession>
<evidence type="ECO:0000313" key="2">
    <source>
        <dbReference type="EMBL" id="CAG8493896.1"/>
    </source>
</evidence>
<feature type="chain" id="PRO_5040127635" evidence="1">
    <location>
        <begin position="23"/>
        <end position="63"/>
    </location>
</feature>
<reference evidence="2" key="1">
    <citation type="submission" date="2021-06" db="EMBL/GenBank/DDBJ databases">
        <authorList>
            <person name="Kallberg Y."/>
            <person name="Tangrot J."/>
            <person name="Rosling A."/>
        </authorList>
    </citation>
    <scope>NUCLEOTIDE SEQUENCE</scope>
    <source>
        <strain evidence="2">UK204</strain>
    </source>
</reference>
<dbReference type="AlphaFoldDB" id="A0A9N8WR95"/>